<protein>
    <submittedName>
        <fullName evidence="3">Uncharacterized protein</fullName>
    </submittedName>
</protein>
<keyword evidence="2" id="KW-0472">Membrane</keyword>
<keyword evidence="2" id="KW-1133">Transmembrane helix</keyword>
<evidence type="ECO:0000313" key="3">
    <source>
        <dbReference type="EMBL" id="ERN00540.1"/>
    </source>
</evidence>
<reference evidence="4" key="1">
    <citation type="journal article" date="2013" name="Science">
        <title>The Amborella genome and the evolution of flowering plants.</title>
        <authorList>
            <consortium name="Amborella Genome Project"/>
        </authorList>
    </citation>
    <scope>NUCLEOTIDE SEQUENCE [LARGE SCALE GENOMIC DNA]</scope>
</reference>
<gene>
    <name evidence="3" type="ORF">AMTR_s00102p00086370</name>
</gene>
<sequence>MEEMISKKRPMHRQREADAEQEGRNRRDNRQKVADAEQKGGDGETNEEFEEENHGNGHRRLFVIISSISSLLFSIGLSLSIISSISSLLDSIDLSLTIISSPKIPHCKMSPSQVDNQNHKNE</sequence>
<evidence type="ECO:0000256" key="1">
    <source>
        <dbReference type="SAM" id="MobiDB-lite"/>
    </source>
</evidence>
<feature type="transmembrane region" description="Helical" evidence="2">
    <location>
        <begin position="61"/>
        <end position="85"/>
    </location>
</feature>
<accession>W1P0R1</accession>
<keyword evidence="4" id="KW-1185">Reference proteome</keyword>
<dbReference type="Gramene" id="ERN00540">
    <property type="protein sequence ID" value="ERN00540"/>
    <property type="gene ID" value="AMTR_s00102p00086370"/>
</dbReference>
<proteinExistence type="predicted"/>
<dbReference type="EMBL" id="KI394858">
    <property type="protein sequence ID" value="ERN00540.1"/>
    <property type="molecule type" value="Genomic_DNA"/>
</dbReference>
<name>W1P0R1_AMBTC</name>
<feature type="region of interest" description="Disordered" evidence="1">
    <location>
        <begin position="1"/>
        <end position="56"/>
    </location>
</feature>
<evidence type="ECO:0000256" key="2">
    <source>
        <dbReference type="SAM" id="Phobius"/>
    </source>
</evidence>
<dbReference type="Proteomes" id="UP000017836">
    <property type="component" value="Unassembled WGS sequence"/>
</dbReference>
<keyword evidence="2" id="KW-0812">Transmembrane</keyword>
<dbReference type="HOGENOM" id="CLU_2029821_0_0_1"/>
<organism evidence="3 4">
    <name type="scientific">Amborella trichopoda</name>
    <dbReference type="NCBI Taxonomy" id="13333"/>
    <lineage>
        <taxon>Eukaryota</taxon>
        <taxon>Viridiplantae</taxon>
        <taxon>Streptophyta</taxon>
        <taxon>Embryophyta</taxon>
        <taxon>Tracheophyta</taxon>
        <taxon>Spermatophyta</taxon>
        <taxon>Magnoliopsida</taxon>
        <taxon>Amborellales</taxon>
        <taxon>Amborellaceae</taxon>
        <taxon>Amborella</taxon>
    </lineage>
</organism>
<feature type="compositionally biased region" description="Basic and acidic residues" evidence="1">
    <location>
        <begin position="13"/>
        <end position="42"/>
    </location>
</feature>
<dbReference type="AlphaFoldDB" id="W1P0R1"/>
<evidence type="ECO:0000313" key="4">
    <source>
        <dbReference type="Proteomes" id="UP000017836"/>
    </source>
</evidence>